<feature type="region of interest" description="Disordered" evidence="5">
    <location>
        <begin position="292"/>
        <end position="331"/>
    </location>
</feature>
<reference evidence="7" key="1">
    <citation type="submission" date="2021-01" db="EMBL/GenBank/DDBJ databases">
        <title>Whole genome shotgun sequence of Dactylosporangium siamense NBRC 106093.</title>
        <authorList>
            <person name="Komaki H."/>
            <person name="Tamura T."/>
        </authorList>
    </citation>
    <scope>NUCLEOTIDE SEQUENCE</scope>
    <source>
        <strain evidence="7">NBRC 106093</strain>
    </source>
</reference>
<evidence type="ECO:0000256" key="1">
    <source>
        <dbReference type="ARBA" id="ARBA00005417"/>
    </source>
</evidence>
<dbReference type="InterPro" id="IPR017871">
    <property type="entry name" value="ABC_transporter-like_CS"/>
</dbReference>
<dbReference type="GO" id="GO:0005524">
    <property type="term" value="F:ATP binding"/>
    <property type="evidence" value="ECO:0007669"/>
    <property type="project" value="UniProtKB-KW"/>
</dbReference>
<keyword evidence="8" id="KW-1185">Reference proteome</keyword>
<dbReference type="EMBL" id="BONQ01000038">
    <property type="protein sequence ID" value="GIG44543.1"/>
    <property type="molecule type" value="Genomic_DNA"/>
</dbReference>
<dbReference type="InterPro" id="IPR003439">
    <property type="entry name" value="ABC_transporter-like_ATP-bd"/>
</dbReference>
<evidence type="ECO:0000313" key="7">
    <source>
        <dbReference type="EMBL" id="GIG44543.1"/>
    </source>
</evidence>
<dbReference type="Gene3D" id="3.40.50.300">
    <property type="entry name" value="P-loop containing nucleotide triphosphate hydrolases"/>
    <property type="match status" value="1"/>
</dbReference>
<keyword evidence="3" id="KW-0547">Nucleotide-binding</keyword>
<proteinExistence type="inferred from homology"/>
<protein>
    <submittedName>
        <fullName evidence="7">ABC transporter ATP-binding protein</fullName>
    </submittedName>
</protein>
<comment type="similarity">
    <text evidence="1">Belongs to the ABC transporter superfamily.</text>
</comment>
<dbReference type="PANTHER" id="PTHR43335">
    <property type="entry name" value="ABC TRANSPORTER, ATP-BINDING PROTEIN"/>
    <property type="match status" value="1"/>
</dbReference>
<dbReference type="Proteomes" id="UP000660611">
    <property type="component" value="Unassembled WGS sequence"/>
</dbReference>
<dbReference type="SMART" id="SM00382">
    <property type="entry name" value="AAA"/>
    <property type="match status" value="1"/>
</dbReference>
<name>A0A919PLX3_9ACTN</name>
<dbReference type="PANTHER" id="PTHR43335:SF4">
    <property type="entry name" value="ABC TRANSPORTER, ATP-BINDING PROTEIN"/>
    <property type="match status" value="1"/>
</dbReference>
<evidence type="ECO:0000256" key="2">
    <source>
        <dbReference type="ARBA" id="ARBA00022448"/>
    </source>
</evidence>
<evidence type="ECO:0000256" key="3">
    <source>
        <dbReference type="ARBA" id="ARBA00022741"/>
    </source>
</evidence>
<keyword evidence="2" id="KW-0813">Transport</keyword>
<comment type="caution">
    <text evidence="7">The sequence shown here is derived from an EMBL/GenBank/DDBJ whole genome shotgun (WGS) entry which is preliminary data.</text>
</comment>
<dbReference type="PROSITE" id="PS50893">
    <property type="entry name" value="ABC_TRANSPORTER_2"/>
    <property type="match status" value="1"/>
</dbReference>
<feature type="domain" description="ABC transporter" evidence="6">
    <location>
        <begin position="1"/>
        <end position="226"/>
    </location>
</feature>
<sequence>MKTYQTLFGKPRVALDHLDMEVHQGQIHGFLGPNGSGKSTTLKTLLGLLRADSGHMRILGQPVPRALPQVVSRVGAIVEAPAFFGNFTGHKTLLLLARAGGVPKQRVDVVLDQVGLANRAEDLVKTYSLGMKQRLAVASALLKDPELLILDEPSNGLDPAGIREMRDLLREQADRGATVVISSHILAEIQQICDSVTIISRGRRVAAGPVSEVLAANDRGTYRVRVDDLRRAAQILADAGAQITVSGDQIVVHDLADPAWISRALGLHDLWVRELAPVAQLEDAFLTLTGGGPRRGQFRPVDNSEWPHPSHDAPPLHDAPAFHDGPQRSTEITGQIIENGRQA</sequence>
<evidence type="ECO:0000259" key="6">
    <source>
        <dbReference type="PROSITE" id="PS50893"/>
    </source>
</evidence>
<gene>
    <name evidence="7" type="ORF">Dsi01nite_025840</name>
</gene>
<dbReference type="InterPro" id="IPR003593">
    <property type="entry name" value="AAA+_ATPase"/>
</dbReference>
<dbReference type="Pfam" id="PF00005">
    <property type="entry name" value="ABC_tran"/>
    <property type="match status" value="1"/>
</dbReference>
<dbReference type="AlphaFoldDB" id="A0A919PLX3"/>
<dbReference type="PROSITE" id="PS00211">
    <property type="entry name" value="ABC_TRANSPORTER_1"/>
    <property type="match status" value="1"/>
</dbReference>
<keyword evidence="4 7" id="KW-0067">ATP-binding</keyword>
<dbReference type="SUPFAM" id="SSF52540">
    <property type="entry name" value="P-loop containing nucleoside triphosphate hydrolases"/>
    <property type="match status" value="1"/>
</dbReference>
<dbReference type="InterPro" id="IPR027417">
    <property type="entry name" value="P-loop_NTPase"/>
</dbReference>
<evidence type="ECO:0000256" key="5">
    <source>
        <dbReference type="SAM" id="MobiDB-lite"/>
    </source>
</evidence>
<accession>A0A919PLX3</accession>
<evidence type="ECO:0000256" key="4">
    <source>
        <dbReference type="ARBA" id="ARBA00022840"/>
    </source>
</evidence>
<organism evidence="7 8">
    <name type="scientific">Dactylosporangium siamense</name>
    <dbReference type="NCBI Taxonomy" id="685454"/>
    <lineage>
        <taxon>Bacteria</taxon>
        <taxon>Bacillati</taxon>
        <taxon>Actinomycetota</taxon>
        <taxon>Actinomycetes</taxon>
        <taxon>Micromonosporales</taxon>
        <taxon>Micromonosporaceae</taxon>
        <taxon>Dactylosporangium</taxon>
    </lineage>
</organism>
<dbReference type="GO" id="GO:0016887">
    <property type="term" value="F:ATP hydrolysis activity"/>
    <property type="evidence" value="ECO:0007669"/>
    <property type="project" value="InterPro"/>
</dbReference>
<evidence type="ECO:0000313" key="8">
    <source>
        <dbReference type="Proteomes" id="UP000660611"/>
    </source>
</evidence>